<evidence type="ECO:0000313" key="2">
    <source>
        <dbReference type="Proteomes" id="UP001147653"/>
    </source>
</evidence>
<sequence>MLPTGNTHMDAQRAFDKAARAQRRAAIVNRLRRQCQDCVRLQVHSTSYRTAPRHTSGVKEIPLEQISATVEPARARQFDSDFRPAAKRTRARWERLWMAEQRGEMIPPINVVRTHAGYAVVDGHHRVSVAKSRGAITIDAVVSAA</sequence>
<dbReference type="Gene3D" id="3.90.1530.10">
    <property type="entry name" value="Conserved hypothetical protein from pyrococcus furiosus pfu- 392566-001, ParB domain"/>
    <property type="match status" value="1"/>
</dbReference>
<dbReference type="InterPro" id="IPR036086">
    <property type="entry name" value="ParB/Sulfiredoxin_sf"/>
</dbReference>
<dbReference type="AlphaFoldDB" id="A0A9X3SC22"/>
<dbReference type="Proteomes" id="UP001147653">
    <property type="component" value="Unassembled WGS sequence"/>
</dbReference>
<protein>
    <submittedName>
        <fullName evidence="1">ParB N-terminal domain-containing protein</fullName>
    </submittedName>
</protein>
<dbReference type="RefSeq" id="WP_270028607.1">
    <property type="nucleotide sequence ID" value="NZ_JAPDDP010000070.1"/>
</dbReference>
<organism evidence="1 2">
    <name type="scientific">Solirubrobacter phytolaccae</name>
    <dbReference type="NCBI Taxonomy" id="1404360"/>
    <lineage>
        <taxon>Bacteria</taxon>
        <taxon>Bacillati</taxon>
        <taxon>Actinomycetota</taxon>
        <taxon>Thermoleophilia</taxon>
        <taxon>Solirubrobacterales</taxon>
        <taxon>Solirubrobacteraceae</taxon>
        <taxon>Solirubrobacter</taxon>
    </lineage>
</organism>
<reference evidence="1" key="1">
    <citation type="submission" date="2022-10" db="EMBL/GenBank/DDBJ databases">
        <title>The WGS of Solirubrobacter phytolaccae KCTC 29190.</title>
        <authorList>
            <person name="Jiang Z."/>
        </authorList>
    </citation>
    <scope>NUCLEOTIDE SEQUENCE</scope>
    <source>
        <strain evidence="1">KCTC 29190</strain>
    </source>
</reference>
<dbReference type="EMBL" id="JAPDDP010000070">
    <property type="protein sequence ID" value="MDA0184191.1"/>
    <property type="molecule type" value="Genomic_DNA"/>
</dbReference>
<accession>A0A9X3SC22</accession>
<comment type="caution">
    <text evidence="1">The sequence shown here is derived from an EMBL/GenBank/DDBJ whole genome shotgun (WGS) entry which is preliminary data.</text>
</comment>
<proteinExistence type="predicted"/>
<evidence type="ECO:0000313" key="1">
    <source>
        <dbReference type="EMBL" id="MDA0184191.1"/>
    </source>
</evidence>
<keyword evidence="2" id="KW-1185">Reference proteome</keyword>
<name>A0A9X3SC22_9ACTN</name>
<gene>
    <name evidence="1" type="ORF">OJ997_28035</name>
</gene>
<dbReference type="SUPFAM" id="SSF110849">
    <property type="entry name" value="ParB/Sulfiredoxin"/>
    <property type="match status" value="1"/>
</dbReference>